<feature type="non-terminal residue" evidence="3">
    <location>
        <position position="279"/>
    </location>
</feature>
<dbReference type="Proteomes" id="UP000258309">
    <property type="component" value="Unassembled WGS sequence"/>
</dbReference>
<name>A0A3E2GVT7_SCYLI</name>
<dbReference type="GO" id="GO:0004784">
    <property type="term" value="F:superoxide dismutase activity"/>
    <property type="evidence" value="ECO:0007669"/>
    <property type="project" value="InterPro"/>
</dbReference>
<organism evidence="3 4">
    <name type="scientific">Scytalidium lignicola</name>
    <name type="common">Hyphomycete</name>
    <dbReference type="NCBI Taxonomy" id="5539"/>
    <lineage>
        <taxon>Eukaryota</taxon>
        <taxon>Fungi</taxon>
        <taxon>Dikarya</taxon>
        <taxon>Ascomycota</taxon>
        <taxon>Pezizomycotina</taxon>
        <taxon>Leotiomycetes</taxon>
        <taxon>Leotiomycetes incertae sedis</taxon>
        <taxon>Scytalidium</taxon>
    </lineage>
</organism>
<dbReference type="OrthoDB" id="275227at2759"/>
<dbReference type="GO" id="GO:0005737">
    <property type="term" value="C:cytoplasm"/>
    <property type="evidence" value="ECO:0007669"/>
    <property type="project" value="TreeGrafter"/>
</dbReference>
<feature type="domain" description="Manganese/iron superoxide dismutase C-terminal" evidence="2">
    <location>
        <begin position="113"/>
        <end position="165"/>
    </location>
</feature>
<dbReference type="PANTHER" id="PTHR43595:SF2">
    <property type="entry name" value="SMALL RIBOSOMAL SUBUNIT PROTEIN MS42"/>
    <property type="match status" value="1"/>
</dbReference>
<dbReference type="OMA" id="MTAREPN"/>
<dbReference type="Pfam" id="PF02777">
    <property type="entry name" value="Sod_Fe_C"/>
    <property type="match status" value="2"/>
</dbReference>
<evidence type="ECO:0000256" key="1">
    <source>
        <dbReference type="ARBA" id="ARBA00037226"/>
    </source>
</evidence>
<accession>A0A3E2GVT7</accession>
<evidence type="ECO:0000313" key="4">
    <source>
        <dbReference type="Proteomes" id="UP000258309"/>
    </source>
</evidence>
<protein>
    <recommendedName>
        <fullName evidence="2">Manganese/iron superoxide dismutase C-terminal domain-containing protein</fullName>
    </recommendedName>
</protein>
<evidence type="ECO:0000313" key="3">
    <source>
        <dbReference type="EMBL" id="RFU25284.1"/>
    </source>
</evidence>
<comment type="caution">
    <text evidence="3">The sequence shown here is derived from an EMBL/GenBank/DDBJ whole genome shotgun (WGS) entry which is preliminary data.</text>
</comment>
<evidence type="ECO:0000259" key="2">
    <source>
        <dbReference type="Pfam" id="PF02777"/>
    </source>
</evidence>
<dbReference type="AlphaFoldDB" id="A0A3E2GVT7"/>
<reference evidence="3 4" key="1">
    <citation type="submission" date="2018-05" db="EMBL/GenBank/DDBJ databases">
        <title>Draft genome sequence of Scytalidium lignicola DSM 105466, a ubiquitous saprotrophic fungus.</title>
        <authorList>
            <person name="Buettner E."/>
            <person name="Gebauer A.M."/>
            <person name="Hofrichter M."/>
            <person name="Liers C."/>
            <person name="Kellner H."/>
        </authorList>
    </citation>
    <scope>NUCLEOTIDE SEQUENCE [LARGE SCALE GENOMIC DNA]</scope>
    <source>
        <strain evidence="3 4">DSM 105466</strain>
    </source>
</reference>
<comment type="function">
    <text evidence="1">Component of the mitochondrial ribosome (mitoribosome), a dedicated translation machinery responsible for the synthesis of mitochondrial genome-encoded proteins, including at least some of the essential transmembrane subunits of the mitochondrial respiratory chain. The mitoribosomes are attached to the mitochondrial inner membrane and translation products are cotranslationally integrated into the membrane.</text>
</comment>
<dbReference type="EMBL" id="NCSJ02000346">
    <property type="protein sequence ID" value="RFU25284.1"/>
    <property type="molecule type" value="Genomic_DNA"/>
</dbReference>
<dbReference type="InterPro" id="IPR036324">
    <property type="entry name" value="Mn/Fe_SOD_N_sf"/>
</dbReference>
<gene>
    <name evidence="3" type="ORF">B7463_g11060</name>
</gene>
<feature type="domain" description="Manganese/iron superoxide dismutase C-terminal" evidence="2">
    <location>
        <begin position="222"/>
        <end position="268"/>
    </location>
</feature>
<dbReference type="SUPFAM" id="SSF46609">
    <property type="entry name" value="Fe,Mn superoxide dismutase (SOD), N-terminal domain"/>
    <property type="match status" value="1"/>
</dbReference>
<dbReference type="InterPro" id="IPR019832">
    <property type="entry name" value="Mn/Fe_SOD_C"/>
</dbReference>
<feature type="non-terminal residue" evidence="3">
    <location>
        <position position="1"/>
    </location>
</feature>
<dbReference type="PANTHER" id="PTHR43595">
    <property type="entry name" value="37S RIBOSOMAL PROTEIN S26, MITOCHONDRIAL"/>
    <property type="match status" value="1"/>
</dbReference>
<dbReference type="GO" id="GO:0046872">
    <property type="term" value="F:metal ion binding"/>
    <property type="evidence" value="ECO:0007669"/>
    <property type="project" value="InterPro"/>
</dbReference>
<keyword evidence="4" id="KW-1185">Reference proteome</keyword>
<proteinExistence type="predicted"/>
<dbReference type="SUPFAM" id="SSF54719">
    <property type="entry name" value="Fe,Mn superoxide dismutase (SOD), C-terminal domain"/>
    <property type="match status" value="1"/>
</dbReference>
<sequence>MLRPRLPRIGLSLRRALHQVPPLTHDFRNGVPGLLSPAGFDMAWTQYQSLMVEKLNNLTAGGVDESKPPKDILIKYARDPNSAPIFNYASMAHNNAFFFSCLSPAPTAIPEVLKKDLEASFSSIDTLKREFILTASSMFGPGFVWLVKTRDRKYSLLATYLAGSPYPGAHYRRQDVDMNTQDDKSLSDYHRRKLRESGAPVNTVGAHGQFSQRDKLAPGGIDLTPVLCVNTWEHVYLPDYGVGAFGVGGKKAFVEAWWNTIDWNVVANYADLKGSKFQT</sequence>
<dbReference type="STRING" id="5539.A0A3E2GVT7"/>
<dbReference type="InterPro" id="IPR036314">
    <property type="entry name" value="SOD_C_sf"/>
</dbReference>
<dbReference type="Gene3D" id="3.55.40.20">
    <property type="entry name" value="Iron/manganese superoxide dismutase, C-terminal domain"/>
    <property type="match status" value="1"/>
</dbReference>